<dbReference type="RefSeq" id="WP_047118788.1">
    <property type="nucleotide sequence ID" value="NZ_CM125969.1"/>
</dbReference>
<feature type="region of interest" description="Disordered" evidence="5">
    <location>
        <begin position="1"/>
        <end position="27"/>
    </location>
</feature>
<dbReference type="InterPro" id="IPR004111">
    <property type="entry name" value="Repressor_TetR_C"/>
</dbReference>
<evidence type="ECO:0000313" key="10">
    <source>
        <dbReference type="Proteomes" id="UP000477543"/>
    </source>
</evidence>
<evidence type="ECO:0000256" key="2">
    <source>
        <dbReference type="ARBA" id="ARBA00023125"/>
    </source>
</evidence>
<evidence type="ECO:0000259" key="6">
    <source>
        <dbReference type="PROSITE" id="PS50977"/>
    </source>
</evidence>
<dbReference type="InterPro" id="IPR000637">
    <property type="entry name" value="HMGI/Y_DNA-bd_CS"/>
</dbReference>
<evidence type="ECO:0000313" key="7">
    <source>
        <dbReference type="EMBL" id="NAZ16942.1"/>
    </source>
</evidence>
<keyword evidence="9" id="KW-1185">Reference proteome</keyword>
<evidence type="ECO:0000256" key="5">
    <source>
        <dbReference type="SAM" id="MobiDB-lite"/>
    </source>
</evidence>
<reference evidence="8 9" key="1">
    <citation type="submission" date="2018-01" db="EMBL/GenBank/DDBJ databases">
        <title>Glutamicibacter soli strain NHPC-3 Whole genome sequence and assembly.</title>
        <authorList>
            <person name="Choudhury P."/>
            <person name="Gupta D."/>
            <person name="Sengupta K."/>
            <person name="Jawed A."/>
            <person name="Sultana N."/>
            <person name="Saha P."/>
        </authorList>
    </citation>
    <scope>NUCLEOTIDE SEQUENCE [LARGE SCALE GENOMIC DNA]</scope>
    <source>
        <strain evidence="8 9">NHPC-3</strain>
    </source>
</reference>
<evidence type="ECO:0000256" key="1">
    <source>
        <dbReference type="ARBA" id="ARBA00023015"/>
    </source>
</evidence>
<protein>
    <submittedName>
        <fullName evidence="8">TetR family transcriptional regulator</fullName>
    </submittedName>
</protein>
<dbReference type="InterPro" id="IPR001647">
    <property type="entry name" value="HTH_TetR"/>
</dbReference>
<keyword evidence="1" id="KW-0805">Transcription regulation</keyword>
<dbReference type="InterPro" id="IPR009057">
    <property type="entry name" value="Homeodomain-like_sf"/>
</dbReference>
<evidence type="ECO:0000313" key="9">
    <source>
        <dbReference type="Proteomes" id="UP000252167"/>
    </source>
</evidence>
<dbReference type="PROSITE" id="PS00354">
    <property type="entry name" value="HMGI_Y"/>
    <property type="match status" value="1"/>
</dbReference>
<feature type="domain" description="HTH tetR-type" evidence="6">
    <location>
        <begin position="28"/>
        <end position="88"/>
    </location>
</feature>
<dbReference type="Gene3D" id="1.10.357.10">
    <property type="entry name" value="Tetracycline Repressor, domain 2"/>
    <property type="match status" value="1"/>
</dbReference>
<dbReference type="EMBL" id="POAF01000013">
    <property type="protein sequence ID" value="RBL98673.1"/>
    <property type="molecule type" value="Genomic_DNA"/>
</dbReference>
<feature type="compositionally biased region" description="Acidic residues" evidence="5">
    <location>
        <begin position="1"/>
        <end position="10"/>
    </location>
</feature>
<organism evidence="8 9">
    <name type="scientific">Glutamicibacter soli</name>
    <dbReference type="NCBI Taxonomy" id="453836"/>
    <lineage>
        <taxon>Bacteria</taxon>
        <taxon>Bacillati</taxon>
        <taxon>Actinomycetota</taxon>
        <taxon>Actinomycetes</taxon>
        <taxon>Micrococcales</taxon>
        <taxon>Micrococcaceae</taxon>
        <taxon>Glutamicibacter</taxon>
    </lineage>
</organism>
<dbReference type="AlphaFoldDB" id="A0A365Y9J2"/>
<keyword evidence="2 4" id="KW-0238">DNA-binding</keyword>
<dbReference type="Proteomes" id="UP000252167">
    <property type="component" value="Unassembled WGS sequence"/>
</dbReference>
<accession>A0A365Y9J2</accession>
<dbReference type="InterPro" id="IPR036271">
    <property type="entry name" value="Tet_transcr_reg_TetR-rel_C_sf"/>
</dbReference>
<dbReference type="GO" id="GO:0003677">
    <property type="term" value="F:DNA binding"/>
    <property type="evidence" value="ECO:0007669"/>
    <property type="project" value="UniProtKB-UniRule"/>
</dbReference>
<reference evidence="7 10" key="2">
    <citation type="submission" date="2020-01" db="EMBL/GenBank/DDBJ databases">
        <title>Glutamicibacter soli M275.</title>
        <authorList>
            <person name="Meng X."/>
        </authorList>
    </citation>
    <scope>NUCLEOTIDE SEQUENCE [LARGE SCALE GENOMIC DNA]</scope>
    <source>
        <strain evidence="7 10">M275</strain>
    </source>
</reference>
<evidence type="ECO:0000313" key="8">
    <source>
        <dbReference type="EMBL" id="RBL98673.1"/>
    </source>
</evidence>
<feature type="DNA-binding region" description="H-T-H motif" evidence="4">
    <location>
        <begin position="51"/>
        <end position="70"/>
    </location>
</feature>
<evidence type="ECO:0000256" key="4">
    <source>
        <dbReference type="PROSITE-ProRule" id="PRU00335"/>
    </source>
</evidence>
<dbReference type="EMBL" id="WYDN01000011">
    <property type="protein sequence ID" value="NAZ16942.1"/>
    <property type="molecule type" value="Genomic_DNA"/>
</dbReference>
<sequence length="247" mass="28297">MSDVDRTEDDTPVKRGRGRPRKDASQVPITKEAIASEALKIIGSEGFTALTMNGLAGRFGATSRALYNYVSDRQEVVNMAVELFIRSTPLLEFDPVNWRDTVRKFYRVSRALYRTYPLVAVVPISERVEVDGGPRYIEMMERLLRFYTDMGFEMPQALTLIRAFSRDIMSFALQADYFLDRVPEGRNDYISRVVPQAWLERYPEAEAPLVRESLKQPRMDSDDLFEELLQLRILSIQGMLDALPAAD</sequence>
<comment type="caution">
    <text evidence="8">The sequence shown here is derived from an EMBL/GenBank/DDBJ whole genome shotgun (WGS) entry which is preliminary data.</text>
</comment>
<keyword evidence="3" id="KW-0804">Transcription</keyword>
<dbReference type="SUPFAM" id="SSF48498">
    <property type="entry name" value="Tetracyclin repressor-like, C-terminal domain"/>
    <property type="match status" value="1"/>
</dbReference>
<evidence type="ECO:0000256" key="3">
    <source>
        <dbReference type="ARBA" id="ARBA00023163"/>
    </source>
</evidence>
<dbReference type="Proteomes" id="UP000477543">
    <property type="component" value="Unassembled WGS sequence"/>
</dbReference>
<dbReference type="SUPFAM" id="SSF46689">
    <property type="entry name" value="Homeodomain-like"/>
    <property type="match status" value="1"/>
</dbReference>
<dbReference type="PROSITE" id="PS50977">
    <property type="entry name" value="HTH_TETR_2"/>
    <property type="match status" value="1"/>
</dbReference>
<proteinExistence type="predicted"/>
<dbReference type="Pfam" id="PF02909">
    <property type="entry name" value="TetR_C_1"/>
    <property type="match status" value="1"/>
</dbReference>
<name>A0A365Y9J2_9MICC</name>
<dbReference type="GO" id="GO:0045892">
    <property type="term" value="P:negative regulation of DNA-templated transcription"/>
    <property type="evidence" value="ECO:0007669"/>
    <property type="project" value="InterPro"/>
</dbReference>
<gene>
    <name evidence="8" type="ORF">C1H84_17465</name>
    <name evidence="7" type="ORF">GT020_12850</name>
</gene>